<gene>
    <name evidence="1" type="ORF">C8F04DRAFT_1234838</name>
</gene>
<comment type="caution">
    <text evidence="1">The sequence shown here is derived from an EMBL/GenBank/DDBJ whole genome shotgun (WGS) entry which is preliminary data.</text>
</comment>
<keyword evidence="2" id="KW-1185">Reference proteome</keyword>
<accession>A0AAD6SSV2</accession>
<evidence type="ECO:0000313" key="2">
    <source>
        <dbReference type="Proteomes" id="UP001218188"/>
    </source>
</evidence>
<protein>
    <submittedName>
        <fullName evidence="1">Uncharacterized protein</fullName>
    </submittedName>
</protein>
<reference evidence="1" key="1">
    <citation type="submission" date="2023-03" db="EMBL/GenBank/DDBJ databases">
        <title>Massive genome expansion in bonnet fungi (Mycena s.s.) driven by repeated elements and novel gene families across ecological guilds.</title>
        <authorList>
            <consortium name="Lawrence Berkeley National Laboratory"/>
            <person name="Harder C.B."/>
            <person name="Miyauchi S."/>
            <person name="Viragh M."/>
            <person name="Kuo A."/>
            <person name="Thoen E."/>
            <person name="Andreopoulos B."/>
            <person name="Lu D."/>
            <person name="Skrede I."/>
            <person name="Drula E."/>
            <person name="Henrissat B."/>
            <person name="Morin E."/>
            <person name="Kohler A."/>
            <person name="Barry K."/>
            <person name="LaButti K."/>
            <person name="Morin E."/>
            <person name="Salamov A."/>
            <person name="Lipzen A."/>
            <person name="Mereny Z."/>
            <person name="Hegedus B."/>
            <person name="Baldrian P."/>
            <person name="Stursova M."/>
            <person name="Weitz H."/>
            <person name="Taylor A."/>
            <person name="Grigoriev I.V."/>
            <person name="Nagy L.G."/>
            <person name="Martin F."/>
            <person name="Kauserud H."/>
        </authorList>
    </citation>
    <scope>NUCLEOTIDE SEQUENCE</scope>
    <source>
        <strain evidence="1">CBHHK200</strain>
    </source>
</reference>
<dbReference type="Proteomes" id="UP001218188">
    <property type="component" value="Unassembled WGS sequence"/>
</dbReference>
<name>A0AAD6SSV2_9AGAR</name>
<dbReference type="EMBL" id="JARJCM010000065">
    <property type="protein sequence ID" value="KAJ7033439.1"/>
    <property type="molecule type" value="Genomic_DNA"/>
</dbReference>
<proteinExistence type="predicted"/>
<evidence type="ECO:0000313" key="1">
    <source>
        <dbReference type="EMBL" id="KAJ7033439.1"/>
    </source>
</evidence>
<sequence>MQTIAWTLPRAFCRLATSFSPSLSGLRPVLWSWGTERAYDDDSFSATYFPGPENSLGLFDIDPKYAAAAGSPSALPRHLPTPPPRLEVQGYEIEGGWSFDATGQTHYVPHHRGIEEVDEDVDANVLHLANDPSFLHEQLPATTTPPPRPKQRPIELIPSPLLDRLPLGDGSNTRVGLLPPSPQYHEFSGSFGFKDHSTTPSTSSSPTILLTHSQELSMVEQILASIRVGFMDIMSLHTKFVVLPASDGTDMCNTVGDALHEVQTSLKRHRAVVPEQWRLRTGSCQRKYDYRLMSLKKTLQRLHTLSTASPRINQVDKFCKLLEQHNAKLSDLAVKFNATFDRLRDRHWNTWLAGVRTDLQCRVDARKEERRNARAARLGPYEYSIHRARRPSVVEVS</sequence>
<dbReference type="AlphaFoldDB" id="A0AAD6SSV2"/>
<organism evidence="1 2">
    <name type="scientific">Mycena alexandri</name>
    <dbReference type="NCBI Taxonomy" id="1745969"/>
    <lineage>
        <taxon>Eukaryota</taxon>
        <taxon>Fungi</taxon>
        <taxon>Dikarya</taxon>
        <taxon>Basidiomycota</taxon>
        <taxon>Agaricomycotina</taxon>
        <taxon>Agaricomycetes</taxon>
        <taxon>Agaricomycetidae</taxon>
        <taxon>Agaricales</taxon>
        <taxon>Marasmiineae</taxon>
        <taxon>Mycenaceae</taxon>
        <taxon>Mycena</taxon>
    </lineage>
</organism>